<keyword evidence="1" id="KW-0812">Transmembrane</keyword>
<dbReference type="SUPFAM" id="SSF103473">
    <property type="entry name" value="MFS general substrate transporter"/>
    <property type="match status" value="1"/>
</dbReference>
<sequence length="208" mass="22837">MSNLLSGIASGAQPIYFSYIARSKRQLERAFGKFNALNLVGGALGSLATVLFSSLFPRPIRFTYSIVFALLAYTLSLLFVLTLENVRPRPRRLGKPSREVAGLIAFEGLLALGASAGIWNFDFYLTLKYKSGLKSIGMLHFFQLLLQALGSYLSPRLASRLGTALAYYSLTVPATLMVLLITLTNDFLLAYVLFILRTALMNAANPLL</sequence>
<accession>A0A977KBJ6</accession>
<reference evidence="2" key="1">
    <citation type="submission" date="2013-11" db="EMBL/GenBank/DDBJ databases">
        <title>Comparative genomics of Ignicoccus.</title>
        <authorList>
            <person name="Podar M."/>
        </authorList>
    </citation>
    <scope>NUCLEOTIDE SEQUENCE</scope>
    <source>
        <strain evidence="2">DSM 13166</strain>
    </source>
</reference>
<dbReference type="InterPro" id="IPR036259">
    <property type="entry name" value="MFS_trans_sf"/>
</dbReference>
<feature type="transmembrane region" description="Helical" evidence="1">
    <location>
        <begin position="62"/>
        <end position="81"/>
    </location>
</feature>
<dbReference type="AlphaFoldDB" id="A0A977KBJ6"/>
<feature type="transmembrane region" description="Helical" evidence="1">
    <location>
        <begin position="101"/>
        <end position="121"/>
    </location>
</feature>
<gene>
    <name evidence="2" type="ORF">IPA_06905</name>
</gene>
<evidence type="ECO:0000313" key="3">
    <source>
        <dbReference type="Proteomes" id="UP001063698"/>
    </source>
</evidence>
<protein>
    <submittedName>
        <fullName evidence="2">Uncharacterized protein</fullName>
    </submittedName>
</protein>
<evidence type="ECO:0000313" key="2">
    <source>
        <dbReference type="EMBL" id="UXD22639.1"/>
    </source>
</evidence>
<dbReference type="EMBL" id="CP006868">
    <property type="protein sequence ID" value="UXD22639.1"/>
    <property type="molecule type" value="Genomic_DNA"/>
</dbReference>
<keyword evidence="1" id="KW-1133">Transmembrane helix</keyword>
<keyword evidence="1" id="KW-0472">Membrane</keyword>
<organism evidence="2 3">
    <name type="scientific">Ignicoccus pacificus DSM 13166</name>
    <dbReference type="NCBI Taxonomy" id="940294"/>
    <lineage>
        <taxon>Archaea</taxon>
        <taxon>Thermoproteota</taxon>
        <taxon>Thermoprotei</taxon>
        <taxon>Desulfurococcales</taxon>
        <taxon>Desulfurococcaceae</taxon>
        <taxon>Ignicoccus</taxon>
    </lineage>
</organism>
<keyword evidence="3" id="KW-1185">Reference proteome</keyword>
<dbReference type="Proteomes" id="UP001063698">
    <property type="component" value="Chromosome"/>
</dbReference>
<name>A0A977KBJ6_9CREN</name>
<dbReference type="Gene3D" id="1.20.1250.20">
    <property type="entry name" value="MFS general substrate transporter like domains"/>
    <property type="match status" value="1"/>
</dbReference>
<evidence type="ECO:0000256" key="1">
    <source>
        <dbReference type="SAM" id="Phobius"/>
    </source>
</evidence>
<dbReference type="KEGG" id="ipc:IPA_06905"/>
<proteinExistence type="predicted"/>
<feature type="transmembrane region" description="Helical" evidence="1">
    <location>
        <begin position="34"/>
        <end position="56"/>
    </location>
</feature>